<evidence type="ECO:0000256" key="3">
    <source>
        <dbReference type="ARBA" id="ARBA00004186"/>
    </source>
</evidence>
<dbReference type="PANTHER" id="PTHR21660">
    <property type="entry name" value="THIOESTERASE SUPERFAMILY MEMBER-RELATED"/>
    <property type="match status" value="1"/>
</dbReference>
<accession>A0AA36CZ47</accession>
<evidence type="ECO:0000259" key="24">
    <source>
        <dbReference type="Pfam" id="PF03061"/>
    </source>
</evidence>
<evidence type="ECO:0000256" key="22">
    <source>
        <dbReference type="ARBA" id="ARBA00081533"/>
    </source>
</evidence>
<keyword evidence="12" id="KW-0539">Nucleus</keyword>
<comment type="function">
    <text evidence="18">Catalyzes the hydrolysis of acyl-CoAs into free fatty acids and coenzyme A (CoASH), regulating their respective intracellular levels. Has acyl-CoA thioesterase activity towards medium (C12) and long-chain (C18) fatty acyl-CoA substrates. Can also hydrolyze 3-hydroxyphenylacetyl-CoA and 3,4-dihydroxyphenylacetyl-CoA (in vitro). May play a role in controlling adaptive thermogenesis.</text>
</comment>
<dbReference type="AlphaFoldDB" id="A0AA36CZ47"/>
<keyword evidence="8" id="KW-0007">Acetylation</keyword>
<dbReference type="GO" id="GO:0005819">
    <property type="term" value="C:spindle"/>
    <property type="evidence" value="ECO:0007669"/>
    <property type="project" value="UniProtKB-SubCell"/>
</dbReference>
<dbReference type="PANTHER" id="PTHR21660:SF59">
    <property type="entry name" value="THIOESTERASE DOMAIN-CONTAINING PROTEIN"/>
    <property type="match status" value="1"/>
</dbReference>
<evidence type="ECO:0000256" key="5">
    <source>
        <dbReference type="ARBA" id="ARBA00008324"/>
    </source>
</evidence>
<evidence type="ECO:0000256" key="16">
    <source>
        <dbReference type="ARBA" id="ARBA00050199"/>
    </source>
</evidence>
<evidence type="ECO:0000313" key="25">
    <source>
        <dbReference type="EMBL" id="CAJ0576522.1"/>
    </source>
</evidence>
<evidence type="ECO:0000256" key="14">
    <source>
        <dbReference type="ARBA" id="ARBA00047969"/>
    </source>
</evidence>
<reference evidence="25" key="1">
    <citation type="submission" date="2023-06" db="EMBL/GenBank/DDBJ databases">
        <authorList>
            <person name="Delattre M."/>
        </authorList>
    </citation>
    <scope>NUCLEOTIDE SEQUENCE</scope>
    <source>
        <strain evidence="25">AF72</strain>
    </source>
</reference>
<evidence type="ECO:0000256" key="8">
    <source>
        <dbReference type="ARBA" id="ARBA00022990"/>
    </source>
</evidence>
<evidence type="ECO:0000256" key="15">
    <source>
        <dbReference type="ARBA" id="ARBA00048074"/>
    </source>
</evidence>
<protein>
    <recommendedName>
        <fullName evidence="20">Acyl-coenzyme A thioesterase 13</fullName>
    </recommendedName>
    <alternativeName>
        <fullName evidence="22">Hotdog-fold thioesterase superfamily member 2</fullName>
    </alternativeName>
    <alternativeName>
        <fullName evidence="21">Palmitoyl-CoA hydrolase</fullName>
    </alternativeName>
    <alternativeName>
        <fullName evidence="23">Thioesterase superfamily member 2</fullName>
    </alternativeName>
</protein>
<evidence type="ECO:0000256" key="4">
    <source>
        <dbReference type="ARBA" id="ARBA00004514"/>
    </source>
</evidence>
<organism evidence="25 26">
    <name type="scientific">Mesorhabditis spiculigera</name>
    <dbReference type="NCBI Taxonomy" id="96644"/>
    <lineage>
        <taxon>Eukaryota</taxon>
        <taxon>Metazoa</taxon>
        <taxon>Ecdysozoa</taxon>
        <taxon>Nematoda</taxon>
        <taxon>Chromadorea</taxon>
        <taxon>Rhabditida</taxon>
        <taxon>Rhabditina</taxon>
        <taxon>Rhabditomorpha</taxon>
        <taxon>Rhabditoidea</taxon>
        <taxon>Rhabditidae</taxon>
        <taxon>Mesorhabditinae</taxon>
        <taxon>Mesorhabditis</taxon>
    </lineage>
</organism>
<dbReference type="GO" id="GO:0005829">
    <property type="term" value="C:cytosol"/>
    <property type="evidence" value="ECO:0007669"/>
    <property type="project" value="UniProtKB-SubCell"/>
</dbReference>
<dbReference type="SUPFAM" id="SSF54637">
    <property type="entry name" value="Thioesterase/thiol ester dehydrase-isomerase"/>
    <property type="match status" value="1"/>
</dbReference>
<evidence type="ECO:0000256" key="23">
    <source>
        <dbReference type="ARBA" id="ARBA00083956"/>
    </source>
</evidence>
<dbReference type="InterPro" id="IPR006683">
    <property type="entry name" value="Thioestr_dom"/>
</dbReference>
<evidence type="ECO:0000256" key="13">
    <source>
        <dbReference type="ARBA" id="ARBA00047588"/>
    </source>
</evidence>
<comment type="catalytic activity">
    <reaction evidence="15">
        <text>dodecanoyl-CoA + H2O = dodecanoate + CoA + H(+)</text>
        <dbReference type="Rhea" id="RHEA:30135"/>
        <dbReference type="ChEBI" id="CHEBI:15377"/>
        <dbReference type="ChEBI" id="CHEBI:15378"/>
        <dbReference type="ChEBI" id="CHEBI:18262"/>
        <dbReference type="ChEBI" id="CHEBI:57287"/>
        <dbReference type="ChEBI" id="CHEBI:57375"/>
    </reaction>
    <physiologicalReaction direction="left-to-right" evidence="15">
        <dbReference type="Rhea" id="RHEA:30136"/>
    </physiologicalReaction>
</comment>
<dbReference type="InterPro" id="IPR039298">
    <property type="entry name" value="ACOT13"/>
</dbReference>
<gene>
    <name evidence="25" type="ORF">MSPICULIGERA_LOCUS14813</name>
</gene>
<keyword evidence="10" id="KW-0496">Mitochondrion</keyword>
<evidence type="ECO:0000256" key="21">
    <source>
        <dbReference type="ARBA" id="ARBA00075657"/>
    </source>
</evidence>
<dbReference type="EMBL" id="CATQJA010002644">
    <property type="protein sequence ID" value="CAJ0576522.1"/>
    <property type="molecule type" value="Genomic_DNA"/>
</dbReference>
<evidence type="ECO:0000256" key="7">
    <source>
        <dbReference type="ARBA" id="ARBA00022801"/>
    </source>
</evidence>
<evidence type="ECO:0000313" key="26">
    <source>
        <dbReference type="Proteomes" id="UP001177023"/>
    </source>
</evidence>
<keyword evidence="11" id="KW-0206">Cytoskeleton</keyword>
<dbReference type="GO" id="GO:0005634">
    <property type="term" value="C:nucleus"/>
    <property type="evidence" value="ECO:0007669"/>
    <property type="project" value="UniProtKB-SubCell"/>
</dbReference>
<evidence type="ECO:0000256" key="12">
    <source>
        <dbReference type="ARBA" id="ARBA00023242"/>
    </source>
</evidence>
<keyword evidence="7" id="KW-0378">Hydrolase</keyword>
<dbReference type="Pfam" id="PF03061">
    <property type="entry name" value="4HBT"/>
    <property type="match status" value="1"/>
</dbReference>
<evidence type="ECO:0000256" key="6">
    <source>
        <dbReference type="ARBA" id="ARBA00022490"/>
    </source>
</evidence>
<proteinExistence type="inferred from homology"/>
<dbReference type="FunFam" id="3.10.129.10:FF:000021">
    <property type="entry name" value="Acyl-coenzyme A thioesterase 13"/>
    <property type="match status" value="1"/>
</dbReference>
<comment type="subcellular location">
    <subcellularLocation>
        <location evidence="3">Cytoplasm</location>
        <location evidence="3">Cytoskeleton</location>
        <location evidence="3">Spindle</location>
    </subcellularLocation>
    <subcellularLocation>
        <location evidence="4">Cytoplasm</location>
        <location evidence="4">Cytosol</location>
    </subcellularLocation>
    <subcellularLocation>
        <location evidence="2">Mitochondrion</location>
    </subcellularLocation>
    <subcellularLocation>
        <location evidence="1">Nucleus</location>
    </subcellularLocation>
</comment>
<evidence type="ECO:0000256" key="10">
    <source>
        <dbReference type="ARBA" id="ARBA00023128"/>
    </source>
</evidence>
<keyword evidence="26" id="KW-1185">Reference proteome</keyword>
<keyword evidence="6" id="KW-0963">Cytoplasm</keyword>
<evidence type="ECO:0000256" key="1">
    <source>
        <dbReference type="ARBA" id="ARBA00004123"/>
    </source>
</evidence>
<dbReference type="GO" id="GO:0047617">
    <property type="term" value="F:fatty acyl-CoA hydrolase activity"/>
    <property type="evidence" value="ECO:0007669"/>
    <property type="project" value="InterPro"/>
</dbReference>
<evidence type="ECO:0000256" key="20">
    <source>
        <dbReference type="ARBA" id="ARBA00067273"/>
    </source>
</evidence>
<comment type="catalytic activity">
    <reaction evidence="16">
        <text>hexanoyl-CoA + H2O = hexanoate + CoA + H(+)</text>
        <dbReference type="Rhea" id="RHEA:40115"/>
        <dbReference type="ChEBI" id="CHEBI:15377"/>
        <dbReference type="ChEBI" id="CHEBI:15378"/>
        <dbReference type="ChEBI" id="CHEBI:17120"/>
        <dbReference type="ChEBI" id="CHEBI:57287"/>
        <dbReference type="ChEBI" id="CHEBI:62620"/>
    </reaction>
    <physiologicalReaction direction="left-to-right" evidence="16">
        <dbReference type="Rhea" id="RHEA:40116"/>
    </physiologicalReaction>
</comment>
<dbReference type="InterPro" id="IPR029069">
    <property type="entry name" value="HotDog_dom_sf"/>
</dbReference>
<dbReference type="GO" id="GO:0006629">
    <property type="term" value="P:lipid metabolic process"/>
    <property type="evidence" value="ECO:0007669"/>
    <property type="project" value="UniProtKB-KW"/>
</dbReference>
<comment type="caution">
    <text evidence="25">The sequence shown here is derived from an EMBL/GenBank/DDBJ whole genome shotgun (WGS) entry which is preliminary data.</text>
</comment>
<feature type="domain" description="Thioesterase" evidence="24">
    <location>
        <begin position="54"/>
        <end position="128"/>
    </location>
</feature>
<evidence type="ECO:0000256" key="17">
    <source>
        <dbReference type="ARBA" id="ARBA00052976"/>
    </source>
</evidence>
<evidence type="ECO:0000256" key="2">
    <source>
        <dbReference type="ARBA" id="ARBA00004173"/>
    </source>
</evidence>
<comment type="catalytic activity">
    <reaction evidence="17">
        <text>a fatty acyl-CoA + H2O = a fatty acid + CoA + H(+)</text>
        <dbReference type="Rhea" id="RHEA:16781"/>
        <dbReference type="ChEBI" id="CHEBI:15377"/>
        <dbReference type="ChEBI" id="CHEBI:15378"/>
        <dbReference type="ChEBI" id="CHEBI:28868"/>
        <dbReference type="ChEBI" id="CHEBI:57287"/>
        <dbReference type="ChEBI" id="CHEBI:77636"/>
    </reaction>
    <physiologicalReaction direction="left-to-right" evidence="17">
        <dbReference type="Rhea" id="RHEA:16782"/>
    </physiologicalReaction>
</comment>
<comment type="catalytic activity">
    <reaction evidence="14">
        <text>decanoyl-CoA + H2O = decanoate + CoA + H(+)</text>
        <dbReference type="Rhea" id="RHEA:40059"/>
        <dbReference type="ChEBI" id="CHEBI:15377"/>
        <dbReference type="ChEBI" id="CHEBI:15378"/>
        <dbReference type="ChEBI" id="CHEBI:27689"/>
        <dbReference type="ChEBI" id="CHEBI:57287"/>
        <dbReference type="ChEBI" id="CHEBI:61430"/>
    </reaction>
    <physiologicalReaction direction="left-to-right" evidence="14">
        <dbReference type="Rhea" id="RHEA:40060"/>
    </physiologicalReaction>
</comment>
<dbReference type="Gene3D" id="3.10.129.10">
    <property type="entry name" value="Hotdog Thioesterase"/>
    <property type="match status" value="1"/>
</dbReference>
<sequence>MASKKYTDLLTKLYKSYQGAESFQRVAGACRVTSVSEGKVRLEFDVEKNMTNPFGTLHGGYTATLIDIATTTALLATERAAPGVSVDLHVSYLGAAKLGETVVLDAEIIKAGRTTAFTKASLFIKDTDKQIATGLHTKALPRN</sequence>
<evidence type="ECO:0000256" key="11">
    <source>
        <dbReference type="ARBA" id="ARBA00023212"/>
    </source>
</evidence>
<comment type="catalytic activity">
    <reaction evidence="13">
        <text>octanoyl-CoA + H2O = octanoate + CoA + H(+)</text>
        <dbReference type="Rhea" id="RHEA:30143"/>
        <dbReference type="ChEBI" id="CHEBI:15377"/>
        <dbReference type="ChEBI" id="CHEBI:15378"/>
        <dbReference type="ChEBI" id="CHEBI:25646"/>
        <dbReference type="ChEBI" id="CHEBI:57287"/>
        <dbReference type="ChEBI" id="CHEBI:57386"/>
    </reaction>
    <physiologicalReaction direction="left-to-right" evidence="13">
        <dbReference type="Rhea" id="RHEA:30144"/>
    </physiologicalReaction>
</comment>
<feature type="non-terminal residue" evidence="25">
    <location>
        <position position="1"/>
    </location>
</feature>
<comment type="similarity">
    <text evidence="5">Belongs to the thioesterase PaaI family.</text>
</comment>
<evidence type="ECO:0000256" key="18">
    <source>
        <dbReference type="ARBA" id="ARBA00058205"/>
    </source>
</evidence>
<dbReference type="InterPro" id="IPR003736">
    <property type="entry name" value="PAAI_dom"/>
</dbReference>
<keyword evidence="9" id="KW-0443">Lipid metabolism</keyword>
<dbReference type="CDD" id="cd03443">
    <property type="entry name" value="PaaI_thioesterase"/>
    <property type="match status" value="1"/>
</dbReference>
<dbReference type="GO" id="GO:0005739">
    <property type="term" value="C:mitochondrion"/>
    <property type="evidence" value="ECO:0007669"/>
    <property type="project" value="UniProtKB-SubCell"/>
</dbReference>
<comment type="subunit">
    <text evidence="19">Homotetramer. Interacts with PCTP.</text>
</comment>
<name>A0AA36CZ47_9BILA</name>
<dbReference type="NCBIfam" id="TIGR00369">
    <property type="entry name" value="unchar_dom_1"/>
    <property type="match status" value="1"/>
</dbReference>
<dbReference type="Proteomes" id="UP001177023">
    <property type="component" value="Unassembled WGS sequence"/>
</dbReference>
<evidence type="ECO:0000256" key="9">
    <source>
        <dbReference type="ARBA" id="ARBA00023098"/>
    </source>
</evidence>
<evidence type="ECO:0000256" key="19">
    <source>
        <dbReference type="ARBA" id="ARBA00064709"/>
    </source>
</evidence>